<evidence type="ECO:0000313" key="1">
    <source>
        <dbReference type="EMBL" id="RQP23176.1"/>
    </source>
</evidence>
<dbReference type="Proteomes" id="UP000267464">
    <property type="component" value="Unassembled WGS sequence"/>
</dbReference>
<dbReference type="OrthoDB" id="7059742at2"/>
<sequence length="243" mass="26379">MFGHVFKFTRSPRPARPEPAAAQAGPYRSAAVNDSYHALFCDDARLFSPRPGERFMPWHALLGSRTASPAAVRGLALDPRTSPTVRALAWHWLRQHSHGVPRAQLNGLVVETGHAQGLDTLAVYADGSVRHIEPNGTPAGLNTHDIHLQFAAVRAVALAQSMLRTLPSPSRRHADAPSPGSVRLSFVASDGLYVDEGPLSLMVHEPMAGRVIRQVDDLRQLALAAWGQRQPPKLVDMVMPQAA</sequence>
<name>A0A3N7HPW2_9BURK</name>
<evidence type="ECO:0000313" key="2">
    <source>
        <dbReference type="Proteomes" id="UP000267464"/>
    </source>
</evidence>
<dbReference type="AlphaFoldDB" id="A0A3N7HPW2"/>
<reference evidence="1 2" key="2">
    <citation type="submission" date="2018-12" db="EMBL/GenBank/DDBJ databases">
        <title>Rhizobacter gummiphilus sp. nov., a rubber-degrading bacterium isolated from the soil of a botanical garden in Japan.</title>
        <authorList>
            <person name="Shunsuke S.S."/>
        </authorList>
    </citation>
    <scope>NUCLEOTIDE SEQUENCE [LARGE SCALE GENOMIC DNA]</scope>
    <source>
        <strain evidence="1 2">S-16</strain>
    </source>
</reference>
<keyword evidence="2" id="KW-1185">Reference proteome</keyword>
<accession>A0A3N7HPW2</accession>
<gene>
    <name evidence="1" type="ORF">DZC73_18865</name>
</gene>
<protein>
    <submittedName>
        <fullName evidence="1">Uncharacterized protein</fullName>
    </submittedName>
</protein>
<comment type="caution">
    <text evidence="1">The sequence shown here is derived from an EMBL/GenBank/DDBJ whole genome shotgun (WGS) entry which is preliminary data.</text>
</comment>
<reference evidence="1 2" key="1">
    <citation type="submission" date="2018-08" db="EMBL/GenBank/DDBJ databases">
        <authorList>
            <person name="Khan S.A."/>
            <person name="Jeon C.O."/>
            <person name="Chun B.H."/>
            <person name="Jeong S.E."/>
        </authorList>
    </citation>
    <scope>NUCLEOTIDE SEQUENCE [LARGE SCALE GENOMIC DNA]</scope>
    <source>
        <strain evidence="1 2">S-16</strain>
    </source>
</reference>
<dbReference type="RefSeq" id="WP_124541923.1">
    <property type="nucleotide sequence ID" value="NZ_QUSW01000005.1"/>
</dbReference>
<dbReference type="EMBL" id="QUSW01000005">
    <property type="protein sequence ID" value="RQP23176.1"/>
    <property type="molecule type" value="Genomic_DNA"/>
</dbReference>
<proteinExistence type="predicted"/>
<organism evidence="1 2">
    <name type="scientific">Piscinibacter terrae</name>
    <dbReference type="NCBI Taxonomy" id="2496871"/>
    <lineage>
        <taxon>Bacteria</taxon>
        <taxon>Pseudomonadati</taxon>
        <taxon>Pseudomonadota</taxon>
        <taxon>Betaproteobacteria</taxon>
        <taxon>Burkholderiales</taxon>
        <taxon>Sphaerotilaceae</taxon>
        <taxon>Piscinibacter</taxon>
    </lineage>
</organism>